<comment type="caution">
    <text evidence="2">The sequence shown here is derived from an EMBL/GenBank/DDBJ whole genome shotgun (WGS) entry which is preliminary data.</text>
</comment>
<reference evidence="2" key="1">
    <citation type="journal article" date="2023" name="bioRxiv">
        <title>Improved chromosome-level genome assembly for marigold (Tagetes erecta).</title>
        <authorList>
            <person name="Jiang F."/>
            <person name="Yuan L."/>
            <person name="Wang S."/>
            <person name="Wang H."/>
            <person name="Xu D."/>
            <person name="Wang A."/>
            <person name="Fan W."/>
        </authorList>
    </citation>
    <scope>NUCLEOTIDE SEQUENCE</scope>
    <source>
        <strain evidence="2">WSJ</strain>
        <tissue evidence="2">Leaf</tissue>
    </source>
</reference>
<feature type="transmembrane region" description="Helical" evidence="1">
    <location>
        <begin position="257"/>
        <end position="281"/>
    </location>
</feature>
<evidence type="ECO:0000256" key="1">
    <source>
        <dbReference type="SAM" id="Phobius"/>
    </source>
</evidence>
<dbReference type="PANTHER" id="PTHR33868">
    <property type="entry name" value="EXPRESSED PROTEIN"/>
    <property type="match status" value="1"/>
</dbReference>
<sequence length="286" mass="32254">MARAVWKRATNRYFIQEDAKSVSKLACCSSISSAISKIDAKSVNFTDLDDSLCVSDEKSFYTNLEFDSTWWIKQPDYAHQRGLTNQEVNSLESNGSYEFVQMAEKDDLGSFGLKKSHVLIESCDLGSKAKCDQNVMLYRSRPDTSRTKVLEALCHSQTRAREAEIAAKKAYAEKEHAIRIVFRQASQLFAYRQWIYVLQLENLCYQMKNSKIDPMLSVIPILPSKIGKCDKNLKNVTPANGKRTLTRRGFGRYGRGLGQYAVVFVVGLGIVGVGLVFGWTVGWMLI</sequence>
<dbReference type="PANTHER" id="PTHR33868:SF2">
    <property type="entry name" value="EXPRESSED PROTEIN"/>
    <property type="match status" value="1"/>
</dbReference>
<evidence type="ECO:0000313" key="3">
    <source>
        <dbReference type="Proteomes" id="UP001229421"/>
    </source>
</evidence>
<dbReference type="AlphaFoldDB" id="A0AAD8JYK6"/>
<keyword evidence="3" id="KW-1185">Reference proteome</keyword>
<proteinExistence type="predicted"/>
<keyword evidence="1" id="KW-1133">Transmembrane helix</keyword>
<dbReference type="EMBL" id="JAUHHV010000009">
    <property type="protein sequence ID" value="KAK1412199.1"/>
    <property type="molecule type" value="Genomic_DNA"/>
</dbReference>
<evidence type="ECO:0000313" key="2">
    <source>
        <dbReference type="EMBL" id="KAK1412199.1"/>
    </source>
</evidence>
<gene>
    <name evidence="2" type="ORF">QVD17_33238</name>
</gene>
<name>A0AAD8JYK6_TARER</name>
<protein>
    <submittedName>
        <fullName evidence="2">Uncharacterized protein</fullName>
    </submittedName>
</protein>
<keyword evidence="1" id="KW-0812">Transmembrane</keyword>
<accession>A0AAD8JYK6</accession>
<keyword evidence="1" id="KW-0472">Membrane</keyword>
<dbReference type="Proteomes" id="UP001229421">
    <property type="component" value="Unassembled WGS sequence"/>
</dbReference>
<organism evidence="2 3">
    <name type="scientific">Tagetes erecta</name>
    <name type="common">African marigold</name>
    <dbReference type="NCBI Taxonomy" id="13708"/>
    <lineage>
        <taxon>Eukaryota</taxon>
        <taxon>Viridiplantae</taxon>
        <taxon>Streptophyta</taxon>
        <taxon>Embryophyta</taxon>
        <taxon>Tracheophyta</taxon>
        <taxon>Spermatophyta</taxon>
        <taxon>Magnoliopsida</taxon>
        <taxon>eudicotyledons</taxon>
        <taxon>Gunneridae</taxon>
        <taxon>Pentapetalae</taxon>
        <taxon>asterids</taxon>
        <taxon>campanulids</taxon>
        <taxon>Asterales</taxon>
        <taxon>Asteraceae</taxon>
        <taxon>Asteroideae</taxon>
        <taxon>Heliantheae alliance</taxon>
        <taxon>Tageteae</taxon>
        <taxon>Tagetes</taxon>
    </lineage>
</organism>